<keyword evidence="1" id="KW-1133">Transmembrane helix</keyword>
<accession>A0A0W1RBJ8</accession>
<evidence type="ECO:0000313" key="2">
    <source>
        <dbReference type="EMBL" id="KTG10742.1"/>
    </source>
</evidence>
<protein>
    <submittedName>
        <fullName evidence="2">Uncharacterized protein</fullName>
    </submittedName>
</protein>
<dbReference type="STRING" id="1514971.AUR64_05995"/>
<sequence length="83" mass="8599">MNALASSVLQLPGGPDIGITLLIGLLPPLCVAVLLYFGTTWLRVGATEHPLAWSLTAFFAGVANVGLGSVVVVVLYGYLTVTE</sequence>
<dbReference type="AlphaFoldDB" id="A0A0W1RBJ8"/>
<proteinExistence type="predicted"/>
<reference evidence="2 3" key="1">
    <citation type="submission" date="2015-12" db="EMBL/GenBank/DDBJ databases">
        <title>Haloprofundus marisrubri gen. nov., sp. nov., an extremely halophilic archaeon isolated from the Discovery deep brine-seawater interface in the Red Sea.</title>
        <authorList>
            <person name="Zhang G."/>
            <person name="Stingl U."/>
            <person name="Rashid M."/>
        </authorList>
    </citation>
    <scope>NUCLEOTIDE SEQUENCE [LARGE SCALE GENOMIC DNA]</scope>
    <source>
        <strain evidence="2 3">SB9</strain>
    </source>
</reference>
<comment type="caution">
    <text evidence="2">The sequence shown here is derived from an EMBL/GenBank/DDBJ whole genome shotgun (WGS) entry which is preliminary data.</text>
</comment>
<dbReference type="EMBL" id="LOPU01000016">
    <property type="protein sequence ID" value="KTG10742.1"/>
    <property type="molecule type" value="Genomic_DNA"/>
</dbReference>
<organism evidence="2 3">
    <name type="scientific">Haloprofundus marisrubri</name>
    <dbReference type="NCBI Taxonomy" id="1514971"/>
    <lineage>
        <taxon>Archaea</taxon>
        <taxon>Methanobacteriati</taxon>
        <taxon>Methanobacteriota</taxon>
        <taxon>Stenosarchaea group</taxon>
        <taxon>Halobacteria</taxon>
        <taxon>Halobacteriales</taxon>
        <taxon>Haloferacaceae</taxon>
        <taxon>Haloprofundus</taxon>
    </lineage>
</organism>
<evidence type="ECO:0000313" key="3">
    <source>
        <dbReference type="Proteomes" id="UP000054387"/>
    </source>
</evidence>
<keyword evidence="1" id="KW-0812">Transmembrane</keyword>
<keyword evidence="3" id="KW-1185">Reference proteome</keyword>
<gene>
    <name evidence="2" type="ORF">AUR64_05995</name>
</gene>
<name>A0A0W1RBJ8_9EURY</name>
<dbReference type="Proteomes" id="UP000054387">
    <property type="component" value="Unassembled WGS sequence"/>
</dbReference>
<feature type="transmembrane region" description="Helical" evidence="1">
    <location>
        <begin position="17"/>
        <end position="39"/>
    </location>
</feature>
<feature type="transmembrane region" description="Helical" evidence="1">
    <location>
        <begin position="51"/>
        <end position="79"/>
    </location>
</feature>
<keyword evidence="1" id="KW-0472">Membrane</keyword>
<dbReference type="RefSeq" id="WP_058580540.1">
    <property type="nucleotide sequence ID" value="NZ_LOPU01000016.1"/>
</dbReference>
<evidence type="ECO:0000256" key="1">
    <source>
        <dbReference type="SAM" id="Phobius"/>
    </source>
</evidence>